<organism evidence="2 3">
    <name type="scientific">Luteimonas viscosa</name>
    <dbReference type="NCBI Taxonomy" id="1132694"/>
    <lineage>
        <taxon>Bacteria</taxon>
        <taxon>Pseudomonadati</taxon>
        <taxon>Pseudomonadota</taxon>
        <taxon>Gammaproteobacteria</taxon>
        <taxon>Lysobacterales</taxon>
        <taxon>Lysobacteraceae</taxon>
        <taxon>Luteimonas</taxon>
    </lineage>
</organism>
<evidence type="ECO:0000256" key="1">
    <source>
        <dbReference type="SAM" id="Phobius"/>
    </source>
</evidence>
<reference evidence="2 3" key="1">
    <citation type="submission" date="2019-08" db="EMBL/GenBank/DDBJ databases">
        <title>Luteimonas viscosus sp. nov., isolated from soil of a sunflower field.</title>
        <authorList>
            <person name="Jianli Z."/>
            <person name="Ying Z."/>
        </authorList>
    </citation>
    <scope>NUCLEOTIDE SEQUENCE [LARGE SCALE GENOMIC DNA]</scope>
    <source>
        <strain evidence="2 3">XBU10</strain>
    </source>
</reference>
<dbReference type="Proteomes" id="UP000324973">
    <property type="component" value="Unassembled WGS sequence"/>
</dbReference>
<sequence length="98" mass="11320">MKAMIEVVAPLFAGYLALWVWVYRFRPGGIFRYGGYFGFEDRKSLRRFAFRSSLWMVAAIAIGMLVHPREHMIQYALTFLLGVGAALIHISNVRPRLR</sequence>
<dbReference type="RefSeq" id="WP_149103565.1">
    <property type="nucleotide sequence ID" value="NZ_VTFT01000001.1"/>
</dbReference>
<keyword evidence="1" id="KW-1133">Transmembrane helix</keyword>
<feature type="transmembrane region" description="Helical" evidence="1">
    <location>
        <begin position="72"/>
        <end position="90"/>
    </location>
</feature>
<proteinExistence type="predicted"/>
<accession>A0A5D4XVE9</accession>
<evidence type="ECO:0000313" key="2">
    <source>
        <dbReference type="EMBL" id="TYT27012.1"/>
    </source>
</evidence>
<evidence type="ECO:0000313" key="3">
    <source>
        <dbReference type="Proteomes" id="UP000324973"/>
    </source>
</evidence>
<comment type="caution">
    <text evidence="2">The sequence shown here is derived from an EMBL/GenBank/DDBJ whole genome shotgun (WGS) entry which is preliminary data.</text>
</comment>
<name>A0A5D4XVE9_9GAMM</name>
<dbReference type="EMBL" id="VTFT01000001">
    <property type="protein sequence ID" value="TYT27012.1"/>
    <property type="molecule type" value="Genomic_DNA"/>
</dbReference>
<keyword evidence="3" id="KW-1185">Reference proteome</keyword>
<dbReference type="AlphaFoldDB" id="A0A5D4XVE9"/>
<keyword evidence="1" id="KW-0812">Transmembrane</keyword>
<protein>
    <submittedName>
        <fullName evidence="2">Uncharacterized protein</fullName>
    </submittedName>
</protein>
<feature type="transmembrane region" description="Helical" evidence="1">
    <location>
        <begin position="6"/>
        <end position="23"/>
    </location>
</feature>
<keyword evidence="1" id="KW-0472">Membrane</keyword>
<feature type="transmembrane region" description="Helical" evidence="1">
    <location>
        <begin position="48"/>
        <end position="66"/>
    </location>
</feature>
<gene>
    <name evidence="2" type="ORF">FZO89_12500</name>
</gene>